<keyword evidence="2" id="KW-1185">Reference proteome</keyword>
<dbReference type="AlphaFoldDB" id="A0A3M7Q2U3"/>
<protein>
    <submittedName>
        <fullName evidence="1">Uncharacterized protein</fullName>
    </submittedName>
</protein>
<dbReference type="Proteomes" id="UP000276133">
    <property type="component" value="Unassembled WGS sequence"/>
</dbReference>
<dbReference type="EMBL" id="REGN01007618">
    <property type="protein sequence ID" value="RNA05750.1"/>
    <property type="molecule type" value="Genomic_DNA"/>
</dbReference>
<evidence type="ECO:0000313" key="2">
    <source>
        <dbReference type="Proteomes" id="UP000276133"/>
    </source>
</evidence>
<proteinExistence type="predicted"/>
<sequence length="69" mass="8028">MVHCHSYIVQKSSHQEVSNAKLCNESNIIKGCKNNPKRIFSYINSQKNSRDRIRSLKDEMGNLFIDNNM</sequence>
<name>A0A3M7Q2U3_BRAPC</name>
<reference evidence="1 2" key="1">
    <citation type="journal article" date="2018" name="Sci. Rep.">
        <title>Genomic signatures of local adaptation to the degree of environmental predictability in rotifers.</title>
        <authorList>
            <person name="Franch-Gras L."/>
            <person name="Hahn C."/>
            <person name="Garcia-Roger E.M."/>
            <person name="Carmona M.J."/>
            <person name="Serra M."/>
            <person name="Gomez A."/>
        </authorList>
    </citation>
    <scope>NUCLEOTIDE SEQUENCE [LARGE SCALE GENOMIC DNA]</scope>
    <source>
        <strain evidence="1">HYR1</strain>
    </source>
</reference>
<evidence type="ECO:0000313" key="1">
    <source>
        <dbReference type="EMBL" id="RNA05750.1"/>
    </source>
</evidence>
<accession>A0A3M7Q2U3</accession>
<organism evidence="1 2">
    <name type="scientific">Brachionus plicatilis</name>
    <name type="common">Marine rotifer</name>
    <name type="synonym">Brachionus muelleri</name>
    <dbReference type="NCBI Taxonomy" id="10195"/>
    <lineage>
        <taxon>Eukaryota</taxon>
        <taxon>Metazoa</taxon>
        <taxon>Spiralia</taxon>
        <taxon>Gnathifera</taxon>
        <taxon>Rotifera</taxon>
        <taxon>Eurotatoria</taxon>
        <taxon>Monogononta</taxon>
        <taxon>Pseudotrocha</taxon>
        <taxon>Ploima</taxon>
        <taxon>Brachionidae</taxon>
        <taxon>Brachionus</taxon>
    </lineage>
</organism>
<gene>
    <name evidence="1" type="ORF">BpHYR1_025566</name>
</gene>
<comment type="caution">
    <text evidence="1">The sequence shown here is derived from an EMBL/GenBank/DDBJ whole genome shotgun (WGS) entry which is preliminary data.</text>
</comment>